<organism evidence="2">
    <name type="scientific">Spodoptera frugiperda</name>
    <name type="common">Fall armyworm</name>
    <dbReference type="NCBI Taxonomy" id="7108"/>
    <lineage>
        <taxon>Eukaryota</taxon>
        <taxon>Metazoa</taxon>
        <taxon>Ecdysozoa</taxon>
        <taxon>Arthropoda</taxon>
        <taxon>Hexapoda</taxon>
        <taxon>Insecta</taxon>
        <taxon>Pterygota</taxon>
        <taxon>Neoptera</taxon>
        <taxon>Endopterygota</taxon>
        <taxon>Lepidoptera</taxon>
        <taxon>Glossata</taxon>
        <taxon>Ditrysia</taxon>
        <taxon>Noctuoidea</taxon>
        <taxon>Noctuidae</taxon>
        <taxon>Amphipyrinae</taxon>
        <taxon>Spodoptera</taxon>
    </lineage>
</organism>
<feature type="chain" id="PRO_5013635105" evidence="1">
    <location>
        <begin position="20"/>
        <end position="76"/>
    </location>
</feature>
<evidence type="ECO:0000313" key="2">
    <source>
        <dbReference type="EMBL" id="SOQ42717.1"/>
    </source>
</evidence>
<keyword evidence="1" id="KW-0732">Signal</keyword>
<name>A0A2H1VPJ2_SPOFR</name>
<gene>
    <name evidence="2" type="ORF">SFRICE_015227</name>
</gene>
<sequence length="76" mass="8552">MERCVLWMASLLSIHRILELRIFLAQLHSLVSVETAKGSVRLLLTKNHSVPTPAFLVGAPVNPLSSPQLRIRHKPY</sequence>
<dbReference type="EMBL" id="ODYU01003666">
    <property type="protein sequence ID" value="SOQ42717.1"/>
    <property type="molecule type" value="Genomic_DNA"/>
</dbReference>
<evidence type="ECO:0000256" key="1">
    <source>
        <dbReference type="SAM" id="SignalP"/>
    </source>
</evidence>
<accession>A0A2H1VPJ2</accession>
<proteinExistence type="predicted"/>
<feature type="signal peptide" evidence="1">
    <location>
        <begin position="1"/>
        <end position="19"/>
    </location>
</feature>
<dbReference type="AlphaFoldDB" id="A0A2H1VPJ2"/>
<protein>
    <submittedName>
        <fullName evidence="2">SFRICE_015227</fullName>
    </submittedName>
</protein>
<reference evidence="2" key="1">
    <citation type="submission" date="2016-07" db="EMBL/GenBank/DDBJ databases">
        <authorList>
            <person name="Bretaudeau A."/>
        </authorList>
    </citation>
    <scope>NUCLEOTIDE SEQUENCE</scope>
    <source>
        <strain evidence="2">Rice</strain>
        <tissue evidence="2">Whole body</tissue>
    </source>
</reference>